<feature type="transmembrane region" description="Helical" evidence="5">
    <location>
        <begin position="345"/>
        <end position="364"/>
    </location>
</feature>
<keyword evidence="5" id="KW-1133">Transmembrane helix</keyword>
<dbReference type="GO" id="GO:0009229">
    <property type="term" value="P:thiamine diphosphate biosynthetic process"/>
    <property type="evidence" value="ECO:0007669"/>
    <property type="project" value="InterPro"/>
</dbReference>
<dbReference type="InterPro" id="IPR036759">
    <property type="entry name" value="TPK_catalytic_sf"/>
</dbReference>
<proteinExistence type="predicted"/>
<evidence type="ECO:0000259" key="6">
    <source>
        <dbReference type="Pfam" id="PF12555"/>
    </source>
</evidence>
<dbReference type="AlphaFoldDB" id="A0A2P8D3I7"/>
<keyword evidence="2" id="KW-0547">Nucleotide-binding</keyword>
<evidence type="ECO:0000256" key="2">
    <source>
        <dbReference type="ARBA" id="ARBA00022741"/>
    </source>
</evidence>
<dbReference type="GO" id="GO:0005524">
    <property type="term" value="F:ATP binding"/>
    <property type="evidence" value="ECO:0007669"/>
    <property type="project" value="UniProtKB-KW"/>
</dbReference>
<dbReference type="SUPFAM" id="SSF63999">
    <property type="entry name" value="Thiamin pyrophosphokinase, catalytic domain"/>
    <property type="match status" value="1"/>
</dbReference>
<dbReference type="NCBIfam" id="NF040608">
    <property type="entry name" value="division_SteA"/>
    <property type="match status" value="1"/>
</dbReference>
<comment type="caution">
    <text evidence="7">The sequence shown here is derived from an EMBL/GenBank/DDBJ whole genome shotgun (WGS) entry which is preliminary data.</text>
</comment>
<evidence type="ECO:0000313" key="8">
    <source>
        <dbReference type="Proteomes" id="UP000240542"/>
    </source>
</evidence>
<reference evidence="7 8" key="1">
    <citation type="submission" date="2018-03" db="EMBL/GenBank/DDBJ databases">
        <title>Genomic Encyclopedia of Archaeal and Bacterial Type Strains, Phase II (KMG-II): from individual species to whole genera.</title>
        <authorList>
            <person name="Goeker M."/>
        </authorList>
    </citation>
    <scope>NUCLEOTIDE SEQUENCE [LARGE SCALE GENOMIC DNA]</scope>
    <source>
        <strain evidence="7 8">DSM 45312</strain>
    </source>
</reference>
<dbReference type="InterPro" id="IPR022215">
    <property type="entry name" value="SteA-like_C"/>
</dbReference>
<keyword evidence="5" id="KW-0812">Transmembrane</keyword>
<organism evidence="7 8">
    <name type="scientific">Murinocardiopsis flavida</name>
    <dbReference type="NCBI Taxonomy" id="645275"/>
    <lineage>
        <taxon>Bacteria</taxon>
        <taxon>Bacillati</taxon>
        <taxon>Actinomycetota</taxon>
        <taxon>Actinomycetes</taxon>
        <taxon>Streptosporangiales</taxon>
        <taxon>Nocardiopsidaceae</taxon>
        <taxon>Murinocardiopsis</taxon>
    </lineage>
</organism>
<name>A0A2P8D3I7_9ACTN</name>
<keyword evidence="8" id="KW-1185">Reference proteome</keyword>
<dbReference type="EMBL" id="PYGA01000019">
    <property type="protein sequence ID" value="PSK91780.1"/>
    <property type="molecule type" value="Genomic_DNA"/>
</dbReference>
<keyword evidence="4" id="KW-0067">ATP-binding</keyword>
<dbReference type="GO" id="GO:0004788">
    <property type="term" value="F:thiamine diphosphokinase activity"/>
    <property type="evidence" value="ECO:0007669"/>
    <property type="project" value="InterPro"/>
</dbReference>
<evidence type="ECO:0000256" key="4">
    <source>
        <dbReference type="ARBA" id="ARBA00022840"/>
    </source>
</evidence>
<keyword evidence="3" id="KW-0418">Kinase</keyword>
<dbReference type="Gene3D" id="3.40.50.10240">
    <property type="entry name" value="Thiamin pyrophosphokinase, catalytic domain"/>
    <property type="match status" value="1"/>
</dbReference>
<feature type="domain" description="SteA-like C-terminal" evidence="6">
    <location>
        <begin position="334"/>
        <end position="379"/>
    </location>
</feature>
<dbReference type="GO" id="GO:0016301">
    <property type="term" value="F:kinase activity"/>
    <property type="evidence" value="ECO:0007669"/>
    <property type="project" value="UniProtKB-KW"/>
</dbReference>
<dbReference type="InterPro" id="IPR047795">
    <property type="entry name" value="Put_SteA-like"/>
</dbReference>
<evidence type="ECO:0000313" key="7">
    <source>
        <dbReference type="EMBL" id="PSK91780.1"/>
    </source>
</evidence>
<dbReference type="Pfam" id="PF12555">
    <property type="entry name" value="SteA-like_C"/>
    <property type="match status" value="1"/>
</dbReference>
<evidence type="ECO:0000256" key="3">
    <source>
        <dbReference type="ARBA" id="ARBA00022777"/>
    </source>
</evidence>
<evidence type="ECO:0000256" key="5">
    <source>
        <dbReference type="SAM" id="Phobius"/>
    </source>
</evidence>
<accession>A0A2P8D3I7</accession>
<gene>
    <name evidence="7" type="ORF">CLV63_11961</name>
</gene>
<dbReference type="Proteomes" id="UP000240542">
    <property type="component" value="Unassembled WGS sequence"/>
</dbReference>
<sequence length="388" mass="40603">MPRLRRSKEGGPPGVTAHVRVDRRGRIHPHRLRSGDIAVIDRLDIDLPTAEVLLDRGVAAVVNASASISGRHPTLGAQRIVAAGIPLVDEVGPEVFALVRDGERLRLHGGALYRDEGIVSTGVQQDAGRVAAALAAARDRLPAQLAAYAAESADYLRREHGLLLDGVGLPAVETAMEGRPVLVVVRGPRHRDDLAALRAYLRDQRPVLVGVDGGADTLRDAGYRPDLVVGDLGQVSDDALTDGAELVVRADRDSRPRGLLRARALGRDAVVFATSGSGADAALLLADAAGASLVVVAGAHTRLEDLFDKGRTAAAGSHLTRLGLGTTVVDARSVALLYRRRISPWTLLAPVAAALAVIAVALAVTPQGGVPMDLLAERLAAARSWLSG</sequence>
<keyword evidence="1" id="KW-0808">Transferase</keyword>
<dbReference type="RefSeq" id="WP_245929015.1">
    <property type="nucleotide sequence ID" value="NZ_PYGA01000019.1"/>
</dbReference>
<evidence type="ECO:0000256" key="1">
    <source>
        <dbReference type="ARBA" id="ARBA00022679"/>
    </source>
</evidence>
<protein>
    <submittedName>
        <fullName evidence="7">Putative membrane-anchored protein</fullName>
    </submittedName>
</protein>
<keyword evidence="5" id="KW-0472">Membrane</keyword>